<dbReference type="AlphaFoldDB" id="A0A7J6X7H8"/>
<feature type="region of interest" description="Disordered" evidence="1">
    <location>
        <begin position="1"/>
        <end position="22"/>
    </location>
</feature>
<organism evidence="2 3">
    <name type="scientific">Thalictrum thalictroides</name>
    <name type="common">Rue-anemone</name>
    <name type="synonym">Anemone thalictroides</name>
    <dbReference type="NCBI Taxonomy" id="46969"/>
    <lineage>
        <taxon>Eukaryota</taxon>
        <taxon>Viridiplantae</taxon>
        <taxon>Streptophyta</taxon>
        <taxon>Embryophyta</taxon>
        <taxon>Tracheophyta</taxon>
        <taxon>Spermatophyta</taxon>
        <taxon>Magnoliopsida</taxon>
        <taxon>Ranunculales</taxon>
        <taxon>Ranunculaceae</taxon>
        <taxon>Thalictroideae</taxon>
        <taxon>Thalictrum</taxon>
    </lineage>
</organism>
<protein>
    <submittedName>
        <fullName evidence="2">Uncharacterized protein</fullName>
    </submittedName>
</protein>
<accession>A0A7J6X7H8</accession>
<dbReference type="OrthoDB" id="1747457at2759"/>
<proteinExistence type="predicted"/>
<feature type="non-terminal residue" evidence="2">
    <location>
        <position position="69"/>
    </location>
</feature>
<evidence type="ECO:0000313" key="2">
    <source>
        <dbReference type="EMBL" id="KAF5204848.1"/>
    </source>
</evidence>
<dbReference type="EMBL" id="JABWDY010004876">
    <property type="protein sequence ID" value="KAF5204848.1"/>
    <property type="molecule type" value="Genomic_DNA"/>
</dbReference>
<evidence type="ECO:0000313" key="3">
    <source>
        <dbReference type="Proteomes" id="UP000554482"/>
    </source>
</evidence>
<sequence length="69" mass="7733">MGHSGCYDNGSRRWSSWGEDGSRGNVLMYWCSVVAMEEAVYVIYLDDWETNPNVKCVLVEGSSSRAFCA</sequence>
<name>A0A7J6X7H8_THATH</name>
<evidence type="ECO:0000256" key="1">
    <source>
        <dbReference type="SAM" id="MobiDB-lite"/>
    </source>
</evidence>
<dbReference type="Proteomes" id="UP000554482">
    <property type="component" value="Unassembled WGS sequence"/>
</dbReference>
<gene>
    <name evidence="2" type="ORF">FRX31_005565</name>
</gene>
<keyword evidence="3" id="KW-1185">Reference proteome</keyword>
<comment type="caution">
    <text evidence="2">The sequence shown here is derived from an EMBL/GenBank/DDBJ whole genome shotgun (WGS) entry which is preliminary data.</text>
</comment>
<reference evidence="2 3" key="1">
    <citation type="submission" date="2020-06" db="EMBL/GenBank/DDBJ databases">
        <title>Transcriptomic and genomic resources for Thalictrum thalictroides and T. hernandezii: Facilitating candidate gene discovery in an emerging model plant lineage.</title>
        <authorList>
            <person name="Arias T."/>
            <person name="Riano-Pachon D.M."/>
            <person name="Di Stilio V.S."/>
        </authorList>
    </citation>
    <scope>NUCLEOTIDE SEQUENCE [LARGE SCALE GENOMIC DNA]</scope>
    <source>
        <strain evidence="3">cv. WT478/WT964</strain>
        <tissue evidence="2">Leaves</tissue>
    </source>
</reference>